<evidence type="ECO:0000256" key="1">
    <source>
        <dbReference type="ARBA" id="ARBA00010758"/>
    </source>
</evidence>
<name>A0A1E3QFS0_LIPST</name>
<keyword evidence="4 9" id="KW-0732">Signal</keyword>
<dbReference type="Gene3D" id="3.40.50.1820">
    <property type="entry name" value="alpha/beta hydrolase"/>
    <property type="match status" value="1"/>
</dbReference>
<evidence type="ECO:0000256" key="2">
    <source>
        <dbReference type="ARBA" id="ARBA00012423"/>
    </source>
</evidence>
<dbReference type="PRINTS" id="PR00414">
    <property type="entry name" value="PPTHIESTRASE"/>
</dbReference>
<dbReference type="FunFam" id="3.40.50.1820:FF:000107">
    <property type="entry name" value="Palmitoyl-protein thioesterase 1"/>
    <property type="match status" value="1"/>
</dbReference>
<dbReference type="InterPro" id="IPR029058">
    <property type="entry name" value="AB_hydrolase_fold"/>
</dbReference>
<evidence type="ECO:0000313" key="11">
    <source>
        <dbReference type="Proteomes" id="UP000094385"/>
    </source>
</evidence>
<dbReference type="OrthoDB" id="10263094at2759"/>
<dbReference type="InterPro" id="IPR002472">
    <property type="entry name" value="Palm_thioest"/>
</dbReference>
<evidence type="ECO:0000256" key="6">
    <source>
        <dbReference type="ARBA" id="ARBA00023157"/>
    </source>
</evidence>
<organism evidence="10 11">
    <name type="scientific">Lipomyces starkeyi NRRL Y-11557</name>
    <dbReference type="NCBI Taxonomy" id="675824"/>
    <lineage>
        <taxon>Eukaryota</taxon>
        <taxon>Fungi</taxon>
        <taxon>Dikarya</taxon>
        <taxon>Ascomycota</taxon>
        <taxon>Saccharomycotina</taxon>
        <taxon>Lipomycetes</taxon>
        <taxon>Lipomycetales</taxon>
        <taxon>Lipomycetaceae</taxon>
        <taxon>Lipomyces</taxon>
    </lineage>
</organism>
<dbReference type="EC" id="3.1.2.22" evidence="2"/>
<protein>
    <recommendedName>
        <fullName evidence="3">Palmitoyl-protein thioesterase 1</fullName>
        <ecNumber evidence="2">3.1.2.22</ecNumber>
    </recommendedName>
    <alternativeName>
        <fullName evidence="8">Palmitoyl-protein hydrolase 1</fullName>
    </alternativeName>
</protein>
<dbReference type="AlphaFoldDB" id="A0A1E3QFS0"/>
<dbReference type="EMBL" id="KV454289">
    <property type="protein sequence ID" value="ODQ76541.1"/>
    <property type="molecule type" value="Genomic_DNA"/>
</dbReference>
<feature type="signal peptide" evidence="9">
    <location>
        <begin position="1"/>
        <end position="22"/>
    </location>
</feature>
<keyword evidence="7" id="KW-0325">Glycoprotein</keyword>
<dbReference type="PANTHER" id="PTHR11247:SF8">
    <property type="entry name" value="PALMITOYL-PROTEIN THIOESTERASE 1"/>
    <property type="match status" value="1"/>
</dbReference>
<dbReference type="PANTHER" id="PTHR11247">
    <property type="entry name" value="PALMITOYL-PROTEIN THIOESTERASE/DOLICHYLDIPHOSPHATASE 1"/>
    <property type="match status" value="1"/>
</dbReference>
<evidence type="ECO:0000256" key="4">
    <source>
        <dbReference type="ARBA" id="ARBA00022729"/>
    </source>
</evidence>
<reference evidence="10 11" key="1">
    <citation type="journal article" date="2016" name="Proc. Natl. Acad. Sci. U.S.A.">
        <title>Comparative genomics of biotechnologically important yeasts.</title>
        <authorList>
            <person name="Riley R."/>
            <person name="Haridas S."/>
            <person name="Wolfe K.H."/>
            <person name="Lopes M.R."/>
            <person name="Hittinger C.T."/>
            <person name="Goeker M."/>
            <person name="Salamov A.A."/>
            <person name="Wisecaver J.H."/>
            <person name="Long T.M."/>
            <person name="Calvey C.H."/>
            <person name="Aerts A.L."/>
            <person name="Barry K.W."/>
            <person name="Choi C."/>
            <person name="Clum A."/>
            <person name="Coughlan A.Y."/>
            <person name="Deshpande S."/>
            <person name="Douglass A.P."/>
            <person name="Hanson S.J."/>
            <person name="Klenk H.-P."/>
            <person name="LaButti K.M."/>
            <person name="Lapidus A."/>
            <person name="Lindquist E.A."/>
            <person name="Lipzen A.M."/>
            <person name="Meier-Kolthoff J.P."/>
            <person name="Ohm R.A."/>
            <person name="Otillar R.P."/>
            <person name="Pangilinan J.L."/>
            <person name="Peng Y."/>
            <person name="Rokas A."/>
            <person name="Rosa C.A."/>
            <person name="Scheuner C."/>
            <person name="Sibirny A.A."/>
            <person name="Slot J.C."/>
            <person name="Stielow J.B."/>
            <person name="Sun H."/>
            <person name="Kurtzman C.P."/>
            <person name="Blackwell M."/>
            <person name="Grigoriev I.V."/>
            <person name="Jeffries T.W."/>
        </authorList>
    </citation>
    <scope>NUCLEOTIDE SEQUENCE [LARGE SCALE GENOMIC DNA]</scope>
    <source>
        <strain evidence="10 11">NRRL Y-11557</strain>
    </source>
</reference>
<comment type="similarity">
    <text evidence="1">Belongs to the palmitoyl-protein thioesterase family.</text>
</comment>
<evidence type="ECO:0000256" key="8">
    <source>
        <dbReference type="ARBA" id="ARBA00031934"/>
    </source>
</evidence>
<evidence type="ECO:0000256" key="3">
    <source>
        <dbReference type="ARBA" id="ARBA00014212"/>
    </source>
</evidence>
<keyword evidence="11" id="KW-1185">Reference proteome</keyword>
<keyword evidence="6" id="KW-1015">Disulfide bond</keyword>
<evidence type="ECO:0000256" key="7">
    <source>
        <dbReference type="ARBA" id="ARBA00023180"/>
    </source>
</evidence>
<keyword evidence="5" id="KW-0378">Hydrolase</keyword>
<evidence type="ECO:0000256" key="9">
    <source>
        <dbReference type="SAM" id="SignalP"/>
    </source>
</evidence>
<evidence type="ECO:0000256" key="5">
    <source>
        <dbReference type="ARBA" id="ARBA00022801"/>
    </source>
</evidence>
<dbReference type="SUPFAM" id="SSF53474">
    <property type="entry name" value="alpha/beta-Hydrolases"/>
    <property type="match status" value="1"/>
</dbReference>
<proteinExistence type="inferred from homology"/>
<sequence>MTRLGLISMGMYLLCLAMPILASPRPVVIWHGLGDSYDSDGMQRVAALIREMHPGIFVHSVYLNRESSQDSKESLLGKLDDQLALVCDQLASIPELKHGFDGLGFSQGGLFLRGYVERCNSPKAYKLLTFGSPQNGVADFPPCNARDFVCRRRNAFLKTQAYSQYAQESITVAQYYRNPDQYDTYLERSGFLADINNERQVKNATYAENLSSLEELVLYLFTEDETVVPKETAWFAEVDKKTGVVSPLEEHQIYIEDWLGLKALGESGRLHFCSIEGQHMRITNETMIEIASKYLGTEVTLESEKGESMQQQETLEEVVGYVNDIPNERLQQIFAAVVRAYM</sequence>
<feature type="chain" id="PRO_5009134217" description="Palmitoyl-protein thioesterase 1" evidence="9">
    <location>
        <begin position="23"/>
        <end position="342"/>
    </location>
</feature>
<accession>A0A1E3QFS0</accession>
<gene>
    <name evidence="10" type="ORF">LIPSTDRAFT_137376</name>
</gene>
<dbReference type="Pfam" id="PF02089">
    <property type="entry name" value="Palm_thioest"/>
    <property type="match status" value="1"/>
</dbReference>
<dbReference type="Proteomes" id="UP000094385">
    <property type="component" value="Unassembled WGS sequence"/>
</dbReference>
<dbReference type="GO" id="GO:0008474">
    <property type="term" value="F:palmitoyl-(protein) hydrolase activity"/>
    <property type="evidence" value="ECO:0007669"/>
    <property type="project" value="UniProtKB-EC"/>
</dbReference>
<evidence type="ECO:0000313" key="10">
    <source>
        <dbReference type="EMBL" id="ODQ76541.1"/>
    </source>
</evidence>
<dbReference type="STRING" id="675824.A0A1E3QFS0"/>